<accession>A0ABV6ME87</accession>
<organism evidence="1 2">
    <name type="scientific">Phytohabitans kaempferiae</name>
    <dbReference type="NCBI Taxonomy" id="1620943"/>
    <lineage>
        <taxon>Bacteria</taxon>
        <taxon>Bacillati</taxon>
        <taxon>Actinomycetota</taxon>
        <taxon>Actinomycetes</taxon>
        <taxon>Micromonosporales</taxon>
        <taxon>Micromonosporaceae</taxon>
    </lineage>
</organism>
<dbReference type="Proteomes" id="UP001589867">
    <property type="component" value="Unassembled WGS sequence"/>
</dbReference>
<keyword evidence="2" id="KW-1185">Reference proteome</keyword>
<name>A0ABV6ME87_9ACTN</name>
<reference evidence="1 2" key="1">
    <citation type="submission" date="2024-09" db="EMBL/GenBank/DDBJ databases">
        <authorList>
            <person name="Sun Q."/>
            <person name="Mori K."/>
        </authorList>
    </citation>
    <scope>NUCLEOTIDE SEQUENCE [LARGE SCALE GENOMIC DNA]</scope>
    <source>
        <strain evidence="1 2">TBRC 3947</strain>
    </source>
</reference>
<sequence length="240" mass="26240">MNAEDLKTRAQALRAAGNTPKQIARALGVPRAKVTALVRGVRAERPDRAAAEPKPLVGCWITRQWSNGLTIQDRPTDWIDDKELPPLAHGAGLASIAVVREHDHTDVSVCGYLVDTYCLGVKNAVAPTVVGRRHLPEFLADFFAAYPTAPLAAPLSLAQDLVFGAVEYARRLGFDPHHDFRQATPHLDTWEPPSRITFGNHGTPDFQQGPYDNPTRILRTLDRMAGPGNYRHTTVTVGGS</sequence>
<evidence type="ECO:0000313" key="1">
    <source>
        <dbReference type="EMBL" id="MFC0533030.1"/>
    </source>
</evidence>
<comment type="caution">
    <text evidence="1">The sequence shown here is derived from an EMBL/GenBank/DDBJ whole genome shotgun (WGS) entry which is preliminary data.</text>
</comment>
<dbReference type="RefSeq" id="WP_377260135.1">
    <property type="nucleotide sequence ID" value="NZ_JBHLUH010000077.1"/>
</dbReference>
<dbReference type="EMBL" id="JBHLUH010000077">
    <property type="protein sequence ID" value="MFC0533030.1"/>
    <property type="molecule type" value="Genomic_DNA"/>
</dbReference>
<proteinExistence type="predicted"/>
<protein>
    <recommendedName>
        <fullName evidence="3">Helix-turn-helix domain-containing protein</fullName>
    </recommendedName>
</protein>
<evidence type="ECO:0008006" key="3">
    <source>
        <dbReference type="Google" id="ProtNLM"/>
    </source>
</evidence>
<gene>
    <name evidence="1" type="ORF">ACFFIA_36000</name>
</gene>
<evidence type="ECO:0000313" key="2">
    <source>
        <dbReference type="Proteomes" id="UP001589867"/>
    </source>
</evidence>